<protein>
    <recommendedName>
        <fullName evidence="3">DUF3800 domain-containing protein</fullName>
    </recommendedName>
</protein>
<gene>
    <name evidence="1" type="ORF">BKA02_000635</name>
</gene>
<dbReference type="AlphaFoldDB" id="A0A7Y9ETD0"/>
<reference evidence="1 2" key="1">
    <citation type="submission" date="2020-07" db="EMBL/GenBank/DDBJ databases">
        <title>Sequencing the genomes of 1000 actinobacteria strains.</title>
        <authorList>
            <person name="Klenk H.-P."/>
        </authorList>
    </citation>
    <scope>NUCLEOTIDE SEQUENCE [LARGE SCALE GENOMIC DNA]</scope>
    <source>
        <strain evidence="1 2">DSM 22185</strain>
    </source>
</reference>
<dbReference type="RefSeq" id="WP_179431239.1">
    <property type="nucleotide sequence ID" value="NZ_BAABLC010000005.1"/>
</dbReference>
<name>A0A7Y9ETD0_9MICO</name>
<proteinExistence type="predicted"/>
<sequence>MIGVFLDESGTHDGAETVLAGAVVTPDIAAMEQQVVEAAQDALADEFLWPSKEKRLAFERRGFHHSDDQPATQERFLFAIRRMDYRAHVAYSRHGSGVEGVELLVNMYYTLVRNIMLRYRTEEIRFIFEEESRMDSLYSRIVGAAQEDIQNSLGLRVEARAARATKRAPILGVVDYVLAVANHALASGARAFEVGRFNRGLPAHLAHLIDFDRAVHRSSRRGIELL</sequence>
<comment type="caution">
    <text evidence="1">The sequence shown here is derived from an EMBL/GenBank/DDBJ whole genome shotgun (WGS) entry which is preliminary data.</text>
</comment>
<dbReference type="EMBL" id="JACCBH010000001">
    <property type="protein sequence ID" value="NYD53580.1"/>
    <property type="molecule type" value="Genomic_DNA"/>
</dbReference>
<dbReference type="Proteomes" id="UP000552045">
    <property type="component" value="Unassembled WGS sequence"/>
</dbReference>
<accession>A0A7Y9ETD0</accession>
<evidence type="ECO:0000313" key="1">
    <source>
        <dbReference type="EMBL" id="NYD53580.1"/>
    </source>
</evidence>
<evidence type="ECO:0000313" key="2">
    <source>
        <dbReference type="Proteomes" id="UP000552045"/>
    </source>
</evidence>
<keyword evidence="2" id="KW-1185">Reference proteome</keyword>
<evidence type="ECO:0008006" key="3">
    <source>
        <dbReference type="Google" id="ProtNLM"/>
    </source>
</evidence>
<organism evidence="1 2">
    <name type="scientific">Microbacterium pseudoresistens</name>
    <dbReference type="NCBI Taxonomy" id="640634"/>
    <lineage>
        <taxon>Bacteria</taxon>
        <taxon>Bacillati</taxon>
        <taxon>Actinomycetota</taxon>
        <taxon>Actinomycetes</taxon>
        <taxon>Micrococcales</taxon>
        <taxon>Microbacteriaceae</taxon>
        <taxon>Microbacterium</taxon>
    </lineage>
</organism>